<dbReference type="EMBL" id="JADKGY010000006">
    <property type="protein sequence ID" value="MBK9982588.1"/>
    <property type="molecule type" value="Genomic_DNA"/>
</dbReference>
<dbReference type="SUPFAM" id="SSF81343">
    <property type="entry name" value="Fumarate reductase respiratory complex transmembrane subunits"/>
    <property type="match status" value="1"/>
</dbReference>
<dbReference type="AlphaFoldDB" id="A0A9D7XSJ3"/>
<sequence length="228" mass="25598">MKWITKLLTSSLGQKLIMSLTGIFLILFLIVHLVGNLQLLAHDNGESFNIYAAFMSHNPFIRVISIGLYAFILLHSIQGIALWLTNRKAKGGHSSKGKVAGADWSSRNMALLGVLIFAFLCIHMGDFWVKMRFTDSLPLVNYPGHEGAVEDIFSRVHVAFQNIWIVIIYVVGVIALAFHLVHGFQSAFQTLGLNHKKYTPLIKGIGWLYAILFPLGFAILPLYHYFNL</sequence>
<comment type="caution">
    <text evidence="2">The sequence shown here is derived from an EMBL/GenBank/DDBJ whole genome shotgun (WGS) entry which is preliminary data.</text>
</comment>
<evidence type="ECO:0000313" key="3">
    <source>
        <dbReference type="Proteomes" id="UP000808337"/>
    </source>
</evidence>
<dbReference type="CDD" id="cd03498">
    <property type="entry name" value="SQR_TypeB_2_TM"/>
    <property type="match status" value="1"/>
</dbReference>
<proteinExistence type="predicted"/>
<feature type="transmembrane region" description="Helical" evidence="1">
    <location>
        <begin position="60"/>
        <end position="85"/>
    </location>
</feature>
<feature type="transmembrane region" description="Helical" evidence="1">
    <location>
        <begin position="20"/>
        <end position="40"/>
    </location>
</feature>
<dbReference type="NCBIfam" id="TIGR02046">
    <property type="entry name" value="sdhC_b558_fam"/>
    <property type="match status" value="1"/>
</dbReference>
<dbReference type="Proteomes" id="UP000808337">
    <property type="component" value="Unassembled WGS sequence"/>
</dbReference>
<evidence type="ECO:0000313" key="2">
    <source>
        <dbReference type="EMBL" id="MBK9982588.1"/>
    </source>
</evidence>
<dbReference type="InterPro" id="IPR034804">
    <property type="entry name" value="SQR/QFR_C/D"/>
</dbReference>
<feature type="transmembrane region" description="Helical" evidence="1">
    <location>
        <begin position="163"/>
        <end position="184"/>
    </location>
</feature>
<feature type="transmembrane region" description="Helical" evidence="1">
    <location>
        <begin position="205"/>
        <end position="226"/>
    </location>
</feature>
<protein>
    <submittedName>
        <fullName evidence="2">Succinate dehydrogenase cytochrome b subunit</fullName>
    </submittedName>
</protein>
<dbReference type="GO" id="GO:0016020">
    <property type="term" value="C:membrane"/>
    <property type="evidence" value="ECO:0007669"/>
    <property type="project" value="InterPro"/>
</dbReference>
<keyword evidence="1" id="KW-0472">Membrane</keyword>
<reference evidence="2 3" key="1">
    <citation type="submission" date="2020-10" db="EMBL/GenBank/DDBJ databases">
        <title>Connecting structure to function with the recovery of over 1000 high-quality activated sludge metagenome-assembled genomes encoding full-length rRNA genes using long-read sequencing.</title>
        <authorList>
            <person name="Singleton C.M."/>
            <person name="Petriglieri F."/>
            <person name="Kristensen J.M."/>
            <person name="Kirkegaard R.H."/>
            <person name="Michaelsen T.Y."/>
            <person name="Andersen M.H."/>
            <person name="Karst S.M."/>
            <person name="Dueholm M.S."/>
            <person name="Nielsen P.H."/>
            <person name="Albertsen M."/>
        </authorList>
    </citation>
    <scope>NUCLEOTIDE SEQUENCE [LARGE SCALE GENOMIC DNA]</scope>
    <source>
        <strain evidence="2">Ribe_18-Q3-R11-54_MAXAC.273</strain>
    </source>
</reference>
<dbReference type="InterPro" id="IPR011138">
    <property type="entry name" value="Cytochrome_b-558"/>
</dbReference>
<gene>
    <name evidence="2" type="ORF">IPP15_09200</name>
</gene>
<dbReference type="Gene3D" id="1.20.1300.10">
    <property type="entry name" value="Fumarate reductase/succinate dehydrogenase, transmembrane subunit"/>
    <property type="match status" value="1"/>
</dbReference>
<organism evidence="2 3">
    <name type="scientific">Candidatus Opimibacter skivensis</name>
    <dbReference type="NCBI Taxonomy" id="2982028"/>
    <lineage>
        <taxon>Bacteria</taxon>
        <taxon>Pseudomonadati</taxon>
        <taxon>Bacteroidota</taxon>
        <taxon>Saprospiria</taxon>
        <taxon>Saprospirales</taxon>
        <taxon>Saprospiraceae</taxon>
        <taxon>Candidatus Opimibacter</taxon>
    </lineage>
</organism>
<keyword evidence="1" id="KW-1133">Transmembrane helix</keyword>
<keyword evidence="1" id="KW-0812">Transmembrane</keyword>
<feature type="transmembrane region" description="Helical" evidence="1">
    <location>
        <begin position="106"/>
        <end position="129"/>
    </location>
</feature>
<name>A0A9D7XSJ3_9BACT</name>
<evidence type="ECO:0000256" key="1">
    <source>
        <dbReference type="SAM" id="Phobius"/>
    </source>
</evidence>
<accession>A0A9D7XSJ3</accession>